<dbReference type="PANTHER" id="PTHR24413">
    <property type="entry name" value="SPECKLE-TYPE POZ PROTEIN"/>
    <property type="match status" value="1"/>
</dbReference>
<evidence type="ECO:0000313" key="9">
    <source>
        <dbReference type="Proteomes" id="UP001209878"/>
    </source>
</evidence>
<keyword evidence="9" id="KW-1185">Reference proteome</keyword>
<dbReference type="InterPro" id="IPR056423">
    <property type="entry name" value="BACK_BPM_SPOP"/>
</dbReference>
<dbReference type="SUPFAM" id="SSF49599">
    <property type="entry name" value="TRAF domain-like"/>
    <property type="match status" value="1"/>
</dbReference>
<dbReference type="PROSITE" id="PS50144">
    <property type="entry name" value="MATH"/>
    <property type="match status" value="1"/>
</dbReference>
<dbReference type="FunFam" id="3.30.710.10:FF:000008">
    <property type="entry name" value="Speckle-type POZ protein-like a"/>
    <property type="match status" value="1"/>
</dbReference>
<evidence type="ECO:0000313" key="8">
    <source>
        <dbReference type="EMBL" id="KAK2187368.1"/>
    </source>
</evidence>
<dbReference type="PROSITE" id="PS50097">
    <property type="entry name" value="BTB"/>
    <property type="match status" value="1"/>
</dbReference>
<dbReference type="InterPro" id="IPR002083">
    <property type="entry name" value="MATH/TRAF_dom"/>
</dbReference>
<name>A0AAD9UFA9_RIDPI</name>
<comment type="caution">
    <text evidence="8">The sequence shown here is derived from an EMBL/GenBank/DDBJ whole genome shotgun (WGS) entry which is preliminary data.</text>
</comment>
<dbReference type="Gene3D" id="2.60.210.10">
    <property type="entry name" value="Apoptosis, Tumor Necrosis Factor Receptor Associated Protein 2, Chain A"/>
    <property type="match status" value="1"/>
</dbReference>
<dbReference type="InterPro" id="IPR008974">
    <property type="entry name" value="TRAF-like"/>
</dbReference>
<evidence type="ECO:0000256" key="3">
    <source>
        <dbReference type="ARBA" id="ARBA00010846"/>
    </source>
</evidence>
<dbReference type="Pfam" id="PF22486">
    <property type="entry name" value="MATH_2"/>
    <property type="match status" value="1"/>
</dbReference>
<dbReference type="Pfam" id="PF24570">
    <property type="entry name" value="BACK_BPM_SPOP"/>
    <property type="match status" value="1"/>
</dbReference>
<dbReference type="GO" id="GO:0005634">
    <property type="term" value="C:nucleus"/>
    <property type="evidence" value="ECO:0007669"/>
    <property type="project" value="UniProtKB-SubCell"/>
</dbReference>
<keyword evidence="5" id="KW-0539">Nucleus</keyword>
<comment type="subcellular location">
    <subcellularLocation>
        <location evidence="1">Nucleus</location>
    </subcellularLocation>
</comment>
<feature type="domain" description="MATH" evidence="7">
    <location>
        <begin position="31"/>
        <end position="161"/>
    </location>
</feature>
<dbReference type="AlphaFoldDB" id="A0AAD9UFA9"/>
<reference evidence="8" key="1">
    <citation type="journal article" date="2023" name="Mol. Biol. Evol.">
        <title>Third-Generation Sequencing Reveals the Adaptive Role of the Epigenome in Three Deep-Sea Polychaetes.</title>
        <authorList>
            <person name="Perez M."/>
            <person name="Aroh O."/>
            <person name="Sun Y."/>
            <person name="Lan Y."/>
            <person name="Juniper S.K."/>
            <person name="Young C.R."/>
            <person name="Angers B."/>
            <person name="Qian P.Y."/>
        </authorList>
    </citation>
    <scope>NUCLEOTIDE SEQUENCE</scope>
    <source>
        <strain evidence="8">R07B-5</strain>
    </source>
</reference>
<dbReference type="InterPro" id="IPR011333">
    <property type="entry name" value="SKP1/BTB/POZ_sf"/>
</dbReference>
<dbReference type="Proteomes" id="UP001209878">
    <property type="component" value="Unassembled WGS sequence"/>
</dbReference>
<keyword evidence="4" id="KW-0833">Ubl conjugation pathway</keyword>
<dbReference type="Gene3D" id="6.10.250.3030">
    <property type="match status" value="1"/>
</dbReference>
<dbReference type="GO" id="GO:0043161">
    <property type="term" value="P:proteasome-mediated ubiquitin-dependent protein catabolic process"/>
    <property type="evidence" value="ECO:0007669"/>
    <property type="project" value="UniProtKB-ARBA"/>
</dbReference>
<dbReference type="SUPFAM" id="SSF54695">
    <property type="entry name" value="POZ domain"/>
    <property type="match status" value="1"/>
</dbReference>
<comment type="similarity">
    <text evidence="3">Belongs to the Tdpoz family.</text>
</comment>
<dbReference type="FunFam" id="2.60.210.10:FF:000028">
    <property type="entry name" value="Speckle-type POZ protein-like"/>
    <property type="match status" value="1"/>
</dbReference>
<feature type="domain" description="BTB" evidence="6">
    <location>
        <begin position="200"/>
        <end position="267"/>
    </location>
</feature>
<dbReference type="SMART" id="SM00225">
    <property type="entry name" value="BTB"/>
    <property type="match status" value="1"/>
</dbReference>
<dbReference type="CDD" id="cd18345">
    <property type="entry name" value="BTB_POZ_roadkill-like"/>
    <property type="match status" value="1"/>
</dbReference>
<evidence type="ECO:0000256" key="1">
    <source>
        <dbReference type="ARBA" id="ARBA00004123"/>
    </source>
</evidence>
<evidence type="ECO:0000259" key="6">
    <source>
        <dbReference type="PROSITE" id="PS50097"/>
    </source>
</evidence>
<organism evidence="8 9">
    <name type="scientific">Ridgeia piscesae</name>
    <name type="common">Tubeworm</name>
    <dbReference type="NCBI Taxonomy" id="27915"/>
    <lineage>
        <taxon>Eukaryota</taxon>
        <taxon>Metazoa</taxon>
        <taxon>Spiralia</taxon>
        <taxon>Lophotrochozoa</taxon>
        <taxon>Annelida</taxon>
        <taxon>Polychaeta</taxon>
        <taxon>Sedentaria</taxon>
        <taxon>Canalipalpata</taxon>
        <taxon>Sabellida</taxon>
        <taxon>Siboglinidae</taxon>
        <taxon>Ridgeia</taxon>
    </lineage>
</organism>
<dbReference type="Gene3D" id="6.20.250.50">
    <property type="match status" value="1"/>
</dbReference>
<dbReference type="InterPro" id="IPR000210">
    <property type="entry name" value="BTB/POZ_dom"/>
</dbReference>
<protein>
    <recommendedName>
        <fullName evidence="10">Speckle-type POZ protein</fullName>
    </recommendedName>
</protein>
<evidence type="ECO:0000256" key="4">
    <source>
        <dbReference type="ARBA" id="ARBA00022786"/>
    </source>
</evidence>
<comment type="pathway">
    <text evidence="2">Protein modification; protein ubiquitination.</text>
</comment>
<evidence type="ECO:0008006" key="10">
    <source>
        <dbReference type="Google" id="ProtNLM"/>
    </source>
</evidence>
<evidence type="ECO:0000259" key="7">
    <source>
        <dbReference type="PROSITE" id="PS50144"/>
    </source>
</evidence>
<dbReference type="CDD" id="cd14821">
    <property type="entry name" value="BACK_SPOP_like"/>
    <property type="match status" value="1"/>
</dbReference>
<evidence type="ECO:0000256" key="5">
    <source>
        <dbReference type="ARBA" id="ARBA00023242"/>
    </source>
</evidence>
<dbReference type="Gene3D" id="3.30.710.10">
    <property type="entry name" value="Potassium Channel Kv1.1, Chain A"/>
    <property type="match status" value="1"/>
</dbReference>
<dbReference type="SMART" id="SM00061">
    <property type="entry name" value="MATH"/>
    <property type="match status" value="1"/>
</dbReference>
<proteinExistence type="inferred from homology"/>
<dbReference type="EMBL" id="JAODUO010000168">
    <property type="protein sequence ID" value="KAK2187368.1"/>
    <property type="molecule type" value="Genomic_DNA"/>
</dbReference>
<gene>
    <name evidence="8" type="ORF">NP493_168g03014</name>
</gene>
<sequence>MAVSQVPTPPPPEMSSPVAENWCYTQVKVVKFSYMWTINNFSFCREEMGEVLKSSTFSAGANDKLKWCLRVNPKGLDEESKDYLSLYLLLVSCNKSEVRAKFKFSILNAKREETKAMESQRAYRFVQGKDWGFKKFIRRDFLMDEANGLLPDDKLTIFCEVSVVGETVNMSGQSSCTPVKVPECRLSDDLGSLFERSAFSDVTLCINGHEFQAHKAILAARSPVFNAMFEHEMEERKHNRVDIKDVDHDVMQEMLRFVYTGKAPSLDKMAHDLLAVADKYALERLKVMCEEALCSNLSVDNVSEVLVLADLHSAEQLKTHAIDFINSHATDVTDTQGWKTMVQNTPHLVADAFRALASQQSPPPGPPRKRVKQS</sequence>
<accession>A0AAD9UFA9</accession>
<dbReference type="Pfam" id="PF00651">
    <property type="entry name" value="BTB"/>
    <property type="match status" value="1"/>
</dbReference>
<evidence type="ECO:0000256" key="2">
    <source>
        <dbReference type="ARBA" id="ARBA00004906"/>
    </source>
</evidence>